<dbReference type="InterPro" id="IPR002625">
    <property type="entry name" value="Smr_dom"/>
</dbReference>
<dbReference type="AlphaFoldDB" id="K1JEQ6"/>
<proteinExistence type="predicted"/>
<feature type="region of interest" description="Disordered" evidence="1">
    <location>
        <begin position="59"/>
        <end position="90"/>
    </location>
</feature>
<name>K1JEQ6_9BURK</name>
<dbReference type="InterPro" id="IPR036063">
    <property type="entry name" value="Smr_dom_sf"/>
</dbReference>
<dbReference type="OrthoDB" id="9808881at2"/>
<feature type="domain" description="Smr" evidence="2">
    <location>
        <begin position="131"/>
        <end position="211"/>
    </location>
</feature>
<dbReference type="Proteomes" id="UP000005835">
    <property type="component" value="Unassembled WGS sequence"/>
</dbReference>
<dbReference type="SMART" id="SM00463">
    <property type="entry name" value="SMR"/>
    <property type="match status" value="1"/>
</dbReference>
<dbReference type="HOGENOM" id="CLU_055978_1_0_4"/>
<dbReference type="eggNOG" id="COG2840">
    <property type="taxonomic scope" value="Bacteria"/>
</dbReference>
<dbReference type="Gene3D" id="3.30.1370.110">
    <property type="match status" value="1"/>
</dbReference>
<gene>
    <name evidence="3" type="ORF">HMPREF9465_02358</name>
</gene>
<accession>K1JEQ6</accession>
<evidence type="ECO:0000256" key="1">
    <source>
        <dbReference type="SAM" id="MobiDB-lite"/>
    </source>
</evidence>
<feature type="compositionally biased region" description="Basic and acidic residues" evidence="1">
    <location>
        <begin position="21"/>
        <end position="41"/>
    </location>
</feature>
<dbReference type="EMBL" id="ADMG01000058">
    <property type="protein sequence ID" value="EKB30090.1"/>
    <property type="molecule type" value="Genomic_DNA"/>
</dbReference>
<dbReference type="STRING" id="742823.HMPREF9465_02358"/>
<dbReference type="RefSeq" id="WP_005437338.1">
    <property type="nucleotide sequence ID" value="NZ_JH815522.1"/>
</dbReference>
<evidence type="ECO:0000313" key="3">
    <source>
        <dbReference type="EMBL" id="EKB30090.1"/>
    </source>
</evidence>
<evidence type="ECO:0000313" key="4">
    <source>
        <dbReference type="Proteomes" id="UP000005835"/>
    </source>
</evidence>
<dbReference type="PROSITE" id="PS50828">
    <property type="entry name" value="SMR"/>
    <property type="match status" value="1"/>
</dbReference>
<evidence type="ECO:0000259" key="2">
    <source>
        <dbReference type="PROSITE" id="PS50828"/>
    </source>
</evidence>
<dbReference type="PATRIC" id="fig|742823.3.peg.2363"/>
<dbReference type="SUPFAM" id="SSF160443">
    <property type="entry name" value="SMR domain-like"/>
    <property type="match status" value="1"/>
</dbReference>
<organism evidence="3 4">
    <name type="scientific">Sutterella wadsworthensis 2_1_59BFAA</name>
    <dbReference type="NCBI Taxonomy" id="742823"/>
    <lineage>
        <taxon>Bacteria</taxon>
        <taxon>Pseudomonadati</taxon>
        <taxon>Pseudomonadota</taxon>
        <taxon>Betaproteobacteria</taxon>
        <taxon>Burkholderiales</taxon>
        <taxon>Sutterellaceae</taxon>
        <taxon>Sutterella</taxon>
    </lineage>
</organism>
<comment type="caution">
    <text evidence="3">The sequence shown here is derived from an EMBL/GenBank/DDBJ whole genome shotgun (WGS) entry which is preliminary data.</text>
</comment>
<protein>
    <recommendedName>
        <fullName evidence="2">Smr domain-containing protein</fullName>
    </recommendedName>
</protein>
<dbReference type="Pfam" id="PF01713">
    <property type="entry name" value="Smr"/>
    <property type="match status" value="1"/>
</dbReference>
<reference evidence="3 4" key="1">
    <citation type="submission" date="2012-05" db="EMBL/GenBank/DDBJ databases">
        <title>The Genome Sequence of Sutterella wadsworthensis 2_1_59BFAA.</title>
        <authorList>
            <consortium name="The Broad Institute Genome Sequencing Platform"/>
            <person name="Earl A."/>
            <person name="Ward D."/>
            <person name="Feldgarden M."/>
            <person name="Gevers D."/>
            <person name="Daigneault M."/>
            <person name="Strauss J."/>
            <person name="Allen-Vercoe E."/>
            <person name="Walker B."/>
            <person name="Young S.K."/>
            <person name="Zeng Q."/>
            <person name="Gargeya S."/>
            <person name="Fitzgerald M."/>
            <person name="Haas B."/>
            <person name="Abouelleil A."/>
            <person name="Alvarado L."/>
            <person name="Arachchi H.M."/>
            <person name="Berlin A.M."/>
            <person name="Chapman S.B."/>
            <person name="Goldberg J."/>
            <person name="Griggs A."/>
            <person name="Gujja S."/>
            <person name="Hansen M."/>
            <person name="Howarth C."/>
            <person name="Imamovic A."/>
            <person name="Larimer J."/>
            <person name="McCowen C."/>
            <person name="Montmayeur A."/>
            <person name="Murphy C."/>
            <person name="Neiman D."/>
            <person name="Pearson M."/>
            <person name="Priest M."/>
            <person name="Roberts A."/>
            <person name="Saif S."/>
            <person name="Shea T."/>
            <person name="Sisk P."/>
            <person name="Sykes S."/>
            <person name="Wortman J."/>
            <person name="Nusbaum C."/>
            <person name="Birren B."/>
        </authorList>
    </citation>
    <scope>NUCLEOTIDE SEQUENCE [LARGE SCALE GENOMIC DNA]</scope>
    <source>
        <strain evidence="3 4">2_1_59BFAA</strain>
    </source>
</reference>
<feature type="region of interest" description="Disordered" evidence="1">
    <location>
        <begin position="21"/>
        <end position="42"/>
    </location>
</feature>
<keyword evidence="4" id="KW-1185">Reference proteome</keyword>
<dbReference type="PANTHER" id="PTHR35562">
    <property type="entry name" value="DNA ENDONUCLEASE SMRA-RELATED"/>
    <property type="match status" value="1"/>
</dbReference>
<dbReference type="PANTHER" id="PTHR35562:SF2">
    <property type="entry name" value="DNA ENDONUCLEASE SMRA-RELATED"/>
    <property type="match status" value="1"/>
</dbReference>
<sequence>MPVINNFADLKQVSKALKEEAKAREEAEKKRRAEEARRHAEANQFAAAMAEFGVRKMSQKKLADTKAPKPRPVALNLGTGEDKEPESQMSDLLDASVFLETEDGRMMHRKGVSPDIPRKLYRGEWPVEAAIDLHGMRVDEAREAVARFILENHMSGRRCLRIVHGVGYGSKGQGVLRDMVRRWLKQRPEVMAFVQCPPNDGDEGAVRVLVTQQKRD</sequence>